<name>A0ABU9L290_9FLAO</name>
<keyword evidence="2" id="KW-0560">Oxidoreductase</keyword>
<keyword evidence="3" id="KW-1185">Reference proteome</keyword>
<dbReference type="EC" id="1.14.-.-" evidence="2"/>
<dbReference type="PANTHER" id="PTHR34474">
    <property type="entry name" value="SIGNAL TRANSDUCTION PROTEIN TRAP"/>
    <property type="match status" value="1"/>
</dbReference>
<keyword evidence="2" id="KW-0503">Monooxygenase</keyword>
<dbReference type="InterPro" id="IPR050404">
    <property type="entry name" value="Heme-degrading_MO"/>
</dbReference>
<evidence type="ECO:0000313" key="3">
    <source>
        <dbReference type="Proteomes" id="UP001474120"/>
    </source>
</evidence>
<gene>
    <name evidence="2" type="ORF">AABB81_11695</name>
</gene>
<evidence type="ECO:0000259" key="1">
    <source>
        <dbReference type="PROSITE" id="PS51725"/>
    </source>
</evidence>
<dbReference type="EMBL" id="JBCDNA010000002">
    <property type="protein sequence ID" value="MEL4456563.1"/>
    <property type="molecule type" value="Genomic_DNA"/>
</dbReference>
<dbReference type="PANTHER" id="PTHR34474:SF2">
    <property type="entry name" value="SIGNAL TRANSDUCTION PROTEIN TRAP"/>
    <property type="match status" value="1"/>
</dbReference>
<dbReference type="GO" id="GO:0004497">
    <property type="term" value="F:monooxygenase activity"/>
    <property type="evidence" value="ECO:0007669"/>
    <property type="project" value="UniProtKB-KW"/>
</dbReference>
<evidence type="ECO:0000313" key="2">
    <source>
        <dbReference type="EMBL" id="MEL4456563.1"/>
    </source>
</evidence>
<reference evidence="2 3" key="1">
    <citation type="submission" date="2024-04" db="EMBL/GenBank/DDBJ databases">
        <title>whole genome sequencing of Lutimonas vermicola strain IMCC1616.</title>
        <authorList>
            <person name="Bae S.S."/>
        </authorList>
    </citation>
    <scope>NUCLEOTIDE SEQUENCE [LARGE SCALE GENOMIC DNA]</scope>
    <source>
        <strain evidence="2 3">IMCC1616</strain>
    </source>
</reference>
<comment type="caution">
    <text evidence="2">The sequence shown here is derived from an EMBL/GenBank/DDBJ whole genome shotgun (WGS) entry which is preliminary data.</text>
</comment>
<dbReference type="InterPro" id="IPR011008">
    <property type="entry name" value="Dimeric_a/b-barrel"/>
</dbReference>
<dbReference type="Gene3D" id="3.30.70.100">
    <property type="match status" value="1"/>
</dbReference>
<accession>A0ABU9L290</accession>
<protein>
    <submittedName>
        <fullName evidence="2">Antibiotic biosynthesis monooxygenase</fullName>
        <ecNumber evidence="2">1.14.-.-</ecNumber>
    </submittedName>
</protein>
<dbReference type="Pfam" id="PF03992">
    <property type="entry name" value="ABM"/>
    <property type="match status" value="1"/>
</dbReference>
<dbReference type="Proteomes" id="UP001474120">
    <property type="component" value="Unassembled WGS sequence"/>
</dbReference>
<dbReference type="SUPFAM" id="SSF54909">
    <property type="entry name" value="Dimeric alpha+beta barrel"/>
    <property type="match status" value="1"/>
</dbReference>
<dbReference type="InterPro" id="IPR007138">
    <property type="entry name" value="ABM_dom"/>
</dbReference>
<dbReference type="RefSeq" id="WP_342160709.1">
    <property type="nucleotide sequence ID" value="NZ_JBCDNA010000002.1"/>
</dbReference>
<dbReference type="PROSITE" id="PS51725">
    <property type="entry name" value="ABM"/>
    <property type="match status" value="1"/>
</dbReference>
<sequence>MVLEVAILQIKEGRALAFEKSFDKAAKIISTQKGYLSHELKKCVEQEDKYILLVHWETIEDHETGFRQSEAYSEWKQLLHHFYEPFPLVEYYQ</sequence>
<proteinExistence type="predicted"/>
<organism evidence="2 3">
    <name type="scientific">Lutimonas vermicola</name>
    <dbReference type="NCBI Taxonomy" id="414288"/>
    <lineage>
        <taxon>Bacteria</taxon>
        <taxon>Pseudomonadati</taxon>
        <taxon>Bacteroidota</taxon>
        <taxon>Flavobacteriia</taxon>
        <taxon>Flavobacteriales</taxon>
        <taxon>Flavobacteriaceae</taxon>
        <taxon>Lutimonas</taxon>
    </lineage>
</organism>
<feature type="domain" description="ABM" evidence="1">
    <location>
        <begin position="2"/>
        <end position="91"/>
    </location>
</feature>